<evidence type="ECO:0000256" key="1">
    <source>
        <dbReference type="SAM" id="MobiDB-lite"/>
    </source>
</evidence>
<reference evidence="3 4" key="1">
    <citation type="journal article" date="2016" name="Nat. Commun.">
        <title>Thousands of microbial genomes shed light on interconnected biogeochemical processes in an aquifer system.</title>
        <authorList>
            <person name="Anantharaman K."/>
            <person name="Brown C.T."/>
            <person name="Hug L.A."/>
            <person name="Sharon I."/>
            <person name="Castelle C.J."/>
            <person name="Probst A.J."/>
            <person name="Thomas B.C."/>
            <person name="Singh A."/>
            <person name="Wilkins M.J."/>
            <person name="Karaoz U."/>
            <person name="Brodie E.L."/>
            <person name="Williams K.H."/>
            <person name="Hubbard S.S."/>
            <person name="Banfield J.F."/>
        </authorList>
    </citation>
    <scope>NUCLEOTIDE SEQUENCE [LARGE SCALE GENOMIC DNA]</scope>
</reference>
<dbReference type="Gene3D" id="3.40.50.10490">
    <property type="entry name" value="Glucose-6-phosphate isomerase like protein, domain 1"/>
    <property type="match status" value="1"/>
</dbReference>
<protein>
    <recommendedName>
        <fullName evidence="2">SIS domain-containing protein</fullName>
    </recommendedName>
</protein>
<dbReference type="STRING" id="1797517.A3F61_02515"/>
<accession>A0A1G1VCM5</accession>
<dbReference type="AlphaFoldDB" id="A0A1G1VCM5"/>
<evidence type="ECO:0000313" key="4">
    <source>
        <dbReference type="Proteomes" id="UP000178272"/>
    </source>
</evidence>
<dbReference type="GO" id="GO:1901135">
    <property type="term" value="P:carbohydrate derivative metabolic process"/>
    <property type="evidence" value="ECO:0007669"/>
    <property type="project" value="InterPro"/>
</dbReference>
<dbReference type="InterPro" id="IPR046348">
    <property type="entry name" value="SIS_dom_sf"/>
</dbReference>
<sequence>MSTVDQENTYGKVTNGNEQLPTGVVDFQTAQAKLAEFTPEALRIISQSDRLVTSWDADGVLWSEYNEHGDPIIGPKEKRELQRIDLHRRRIDRLLVGTRKSQLHILNTNREFPIIPSIMEYIDPNYSQGIWAGTLEGGHTLAYRLKADEIVPNPNLRVESDGTITFADGGQARLVQDFSDGTFLFAENLLGAPHLRDTRIGEANLSVADARERLVQTLTDNIHQLGNQAWIPQGRLGMVTARRVAPTMVVANGEDLSHIKKWTVPQGSPIMELVKVALSLNGETPEELPFELKYYPFDGGLDVQFRGLDKRFGQQRLIMRLRTLGVVKPQEKMAIVHIGDSGSDDVAEVQTELGYQSYVAAVGNADPKLAKIASIQADKPVRKGARQILYNLGNMVGQATRANSVRAASGSPGGDPPDGNGPEAHEQFLEGSLGDYILSYLGRDNPREGDIDLRNVIKNADLQTLSNIRDVLIKARNNGGRAFVYGNGGSLDNAKLIAGYLRGMNIKARTPGDGTSYLQTTNKSGYPDIFVDALQEDGLTEKDIVIGISGSGDSENVLRAHDFAQSVRMKHIDQDVATLRDKQYDIDVSWYELPLLKDEPESFEQKAEALAGFEASIAKAEQDAQTAGDIEAQSLIKKIKGSRNVVSLGGRDGGKMLRLTSEGLTHLARTNVMEILEDENPEVIKFLIDSINSGRPLEDSLGNGLQLVDTLRKPETLSKLVDFAVRMEQMIMTDKGRVIIVGNPFLNPSTTHSDADWSRGLVNMLPVSGPEITLLAQNINDVTATLNDDGSRYIYMDRFAKIKLSPDDTVVFIGPSVEANRFELCMRRAEKKGAYTFVVGTDMNSRKADIPTTDSDVDIAATAVLHAVSHGVNDHIRNEMGWPARKMNRSEWPHEIIEWRDERIRGERKLTEEETKELENKLRTAGLLTQQQQIRYTYGNEYIVNDPSLLNPDLEEGYY</sequence>
<feature type="domain" description="SIS" evidence="2">
    <location>
        <begin position="472"/>
        <end position="626"/>
    </location>
</feature>
<proteinExistence type="predicted"/>
<comment type="caution">
    <text evidence="3">The sequence shown here is derived from an EMBL/GenBank/DDBJ whole genome shotgun (WGS) entry which is preliminary data.</text>
</comment>
<dbReference type="InterPro" id="IPR050099">
    <property type="entry name" value="SIS_GmhA/DiaA_subfam"/>
</dbReference>
<dbReference type="InterPro" id="IPR001347">
    <property type="entry name" value="SIS_dom"/>
</dbReference>
<dbReference type="GO" id="GO:0097367">
    <property type="term" value="F:carbohydrate derivative binding"/>
    <property type="evidence" value="ECO:0007669"/>
    <property type="project" value="InterPro"/>
</dbReference>
<dbReference type="Proteomes" id="UP000178272">
    <property type="component" value="Unassembled WGS sequence"/>
</dbReference>
<dbReference type="SUPFAM" id="SSF53697">
    <property type="entry name" value="SIS domain"/>
    <property type="match status" value="1"/>
</dbReference>
<dbReference type="EMBL" id="MHCA01000002">
    <property type="protein sequence ID" value="OGY13101.1"/>
    <property type="molecule type" value="Genomic_DNA"/>
</dbReference>
<evidence type="ECO:0000259" key="2">
    <source>
        <dbReference type="PROSITE" id="PS51464"/>
    </source>
</evidence>
<evidence type="ECO:0000313" key="3">
    <source>
        <dbReference type="EMBL" id="OGY13101.1"/>
    </source>
</evidence>
<feature type="region of interest" description="Disordered" evidence="1">
    <location>
        <begin position="403"/>
        <end position="426"/>
    </location>
</feature>
<organism evidence="3 4">
    <name type="scientific">Candidatus Blackburnbacteria bacterium RIFCSPHIGHO2_12_FULL_41_13b</name>
    <dbReference type="NCBI Taxonomy" id="1797517"/>
    <lineage>
        <taxon>Bacteria</taxon>
        <taxon>Candidatus Blackburniibacteriota</taxon>
    </lineage>
</organism>
<dbReference type="PROSITE" id="PS51464">
    <property type="entry name" value="SIS"/>
    <property type="match status" value="1"/>
</dbReference>
<gene>
    <name evidence="3" type="ORF">A3F61_02515</name>
</gene>
<dbReference type="PANTHER" id="PTHR30390">
    <property type="entry name" value="SEDOHEPTULOSE 7-PHOSPHATE ISOMERASE / DNAA INITIATOR-ASSOCIATING FACTOR FOR REPLICATION INITIATION"/>
    <property type="match status" value="1"/>
</dbReference>
<name>A0A1G1VCM5_9BACT</name>